<dbReference type="EMBL" id="KL662180">
    <property type="protein sequence ID" value="KFM28698.1"/>
    <property type="molecule type" value="Genomic_DNA"/>
</dbReference>
<dbReference type="RefSeq" id="XP_011401743.1">
    <property type="nucleotide sequence ID" value="XM_011403441.1"/>
</dbReference>
<proteinExistence type="predicted"/>
<gene>
    <name evidence="1" type="ORF">F751_3528</name>
</gene>
<protein>
    <submittedName>
        <fullName evidence="1">Uncharacterized protein</fullName>
    </submittedName>
</protein>
<dbReference type="Proteomes" id="UP000028924">
    <property type="component" value="Unassembled WGS sequence"/>
</dbReference>
<sequence length="108" mass="11711">MPSAGGKRGGRRGCVLQSAAWRCNELVHESLGTPCPSSEVSPSRCIPQNFTCQVHQVHNLVSAISTETLVIPGNMLSQDQYVGLVALQCRHRGWIMICTHIREVVSGA</sequence>
<dbReference type="AlphaFoldDB" id="A0A087SSJ4"/>
<evidence type="ECO:0000313" key="2">
    <source>
        <dbReference type="Proteomes" id="UP000028924"/>
    </source>
</evidence>
<evidence type="ECO:0000313" key="1">
    <source>
        <dbReference type="EMBL" id="KFM28698.1"/>
    </source>
</evidence>
<dbReference type="KEGG" id="apro:F751_3528"/>
<reference evidence="1 2" key="1">
    <citation type="journal article" date="2014" name="BMC Genomics">
        <title>Oil accumulation mechanisms of the oleaginous microalga Chlorella protothecoides revealed through its genome, transcriptomes, and proteomes.</title>
        <authorList>
            <person name="Gao C."/>
            <person name="Wang Y."/>
            <person name="Shen Y."/>
            <person name="Yan D."/>
            <person name="He X."/>
            <person name="Dai J."/>
            <person name="Wu Q."/>
        </authorList>
    </citation>
    <scope>NUCLEOTIDE SEQUENCE [LARGE SCALE GENOMIC DNA]</scope>
    <source>
        <strain evidence="1 2">0710</strain>
    </source>
</reference>
<dbReference type="GeneID" id="23614919"/>
<name>A0A087SSJ4_AUXPR</name>
<keyword evidence="2" id="KW-1185">Reference proteome</keyword>
<organism evidence="1 2">
    <name type="scientific">Auxenochlorella protothecoides</name>
    <name type="common">Green microalga</name>
    <name type="synonym">Chlorella protothecoides</name>
    <dbReference type="NCBI Taxonomy" id="3075"/>
    <lineage>
        <taxon>Eukaryota</taxon>
        <taxon>Viridiplantae</taxon>
        <taxon>Chlorophyta</taxon>
        <taxon>core chlorophytes</taxon>
        <taxon>Trebouxiophyceae</taxon>
        <taxon>Chlorellales</taxon>
        <taxon>Chlorellaceae</taxon>
        <taxon>Auxenochlorella</taxon>
    </lineage>
</organism>
<accession>A0A087SSJ4</accession>